<accession>A0A0N8SJS1</accession>
<dbReference type="Proteomes" id="UP001162155">
    <property type="component" value="Unassembled WGS sequence"/>
</dbReference>
<feature type="domain" description="Bacteriophage tail tape measure C-terminal" evidence="4">
    <location>
        <begin position="908"/>
        <end position="982"/>
    </location>
</feature>
<gene>
    <name evidence="5" type="ORF">JW322_18890</name>
</gene>
<evidence type="ECO:0000256" key="2">
    <source>
        <dbReference type="SAM" id="MobiDB-lite"/>
    </source>
</evidence>
<evidence type="ECO:0000259" key="3">
    <source>
        <dbReference type="Pfam" id="PF06791"/>
    </source>
</evidence>
<keyword evidence="1" id="KW-0175">Coiled coil</keyword>
<feature type="region of interest" description="Disordered" evidence="2">
    <location>
        <begin position="828"/>
        <end position="854"/>
    </location>
</feature>
<feature type="domain" description="Bacteriophage tail tape measure N-terminal" evidence="3">
    <location>
        <begin position="352"/>
        <end position="482"/>
    </location>
</feature>
<reference evidence="5" key="1">
    <citation type="submission" date="2021-02" db="EMBL/GenBank/DDBJ databases">
        <title>Genome analysis of blister spot of apple pathogen from New York area.</title>
        <authorList>
            <person name="Kandel P."/>
            <person name="Hockett K.L."/>
            <person name="Santander R."/>
            <person name="Acimovic S."/>
        </authorList>
    </citation>
    <scope>NUCLEOTIDE SEQUENCE</scope>
    <source>
        <strain evidence="5">PSP1</strain>
    </source>
</reference>
<dbReference type="Pfam" id="PF06791">
    <property type="entry name" value="TMP_2"/>
    <property type="match status" value="2"/>
</dbReference>
<organism evidence="5 6">
    <name type="scientific">Pseudomonas syringae pv. papulans</name>
    <dbReference type="NCBI Taxonomy" id="83963"/>
    <lineage>
        <taxon>Bacteria</taxon>
        <taxon>Pseudomonadati</taxon>
        <taxon>Pseudomonadota</taxon>
        <taxon>Gammaproteobacteria</taxon>
        <taxon>Pseudomonadales</taxon>
        <taxon>Pseudomonadaceae</taxon>
        <taxon>Pseudomonas</taxon>
        <taxon>Pseudomonas syringae</taxon>
    </lineage>
</organism>
<dbReference type="AlphaFoldDB" id="A0A0N8SJS1"/>
<proteinExistence type="predicted"/>
<dbReference type="InterPro" id="IPR009628">
    <property type="entry name" value="Phage_tape_measure_N"/>
</dbReference>
<protein>
    <submittedName>
        <fullName evidence="5">Phage tail tape measure protein</fullName>
    </submittedName>
</protein>
<evidence type="ECO:0000256" key="1">
    <source>
        <dbReference type="SAM" id="Coils"/>
    </source>
</evidence>
<dbReference type="NCBIfam" id="TIGR01541">
    <property type="entry name" value="tape_meas_lam_C"/>
    <property type="match status" value="1"/>
</dbReference>
<comment type="caution">
    <text evidence="5">The sequence shown here is derived from an EMBL/GenBank/DDBJ whole genome shotgun (WGS) entry which is preliminary data.</text>
</comment>
<dbReference type="EMBL" id="JAFFRZ010000001">
    <property type="protein sequence ID" value="MDH4623774.1"/>
    <property type="molecule type" value="Genomic_DNA"/>
</dbReference>
<name>A0A0N8SJS1_PSESX</name>
<evidence type="ECO:0000259" key="4">
    <source>
        <dbReference type="Pfam" id="PF09718"/>
    </source>
</evidence>
<sequence>MTTIAELGIKVDSGDAAQAATDLDKLAAAGGRAEKAADGVSSGFDKATSAASSLSTAEGKLNETTDQAIARLTAMAKASLDSSEYYQRLTTSVTGNTAAVDASSSSASSLAALRRRLQADSDALVGSTDQLAESTKKAAAATGIEAEGLQALLGKINPALTALGKLDEQQAQLQKYKNAGLIDADTFKEYSTRIDASRQKLGDFSETLKKTGNTSAQTEQALRQLPGQFSDIFTSLIGGQNPLRVLVEQGLQIKDSFGGIGPTLDVFGSKIKSILGIGGGIGSLGDALQAVGSGGKAAAEGADAAGASIGNLAEGANTAADAGKNAKEAADALRSAAPATAAGFGLILGGVIATTAALIALGIAYKQGSSEATAYNTSLAMTGNTAGTTAAQLSVMAKAVSGSNGTIHEASASLAQLAASTRIPVTSFEMIATAAANFEDATNKATSETVSNFEKIARDPVKATLALNDSLNFLTASTYEQITSLERQGKTQEAATVASTAYAESLNSVSAKVKANLGTIESAWKDVADGAKGAWDAMLNVGREKSFAEKMSDLELRIADFKDQGKAIGGSFGASLSKKAIDKLEAEKTQLLIEKGEQDRRAAAKGAAQESQQKALSAAEHIGKVRAEFQTSEQKREKEIADYRRNVDELRKNNSKSELLDEKKIAQDIQNIKDKYKDPKAASSGAVDLTAFNTAQNQLKSITSYYDNAQKELDASQKAGLVSAESYASQRTAIVEQQKGDVTSAYQAEISALEAARGKASTSAEQRIQLDQKIADARTSMVEAQKKADSELSVLATSETGRLKKQELAVSTYTSALEQQVKTLRQQGQRSAATLGMGDRQRGLTDQQNSVDDRANQQKVELANQYGDGSRGMSLDEYNLKLAALNKNQQDLRDTVQANYDDMTVAQGSWSAGASSAFQNYLESARDVAGQTKSLFSNAFGGMEDAIVDFAMTGKGSFSDFTKSILADMARIATRQASSALLSSLVGVATNYFTGGTGLAAGSAGAISSKAGASVAGYSDAALSGWSGVAQAKGGAWSSGVQMFANGAAFTNSIVSKPTAFGMAGGGVGVMGEAGDEAIMPLTRTAGGQLGVRALGGGGNSGSSTYNFPVSVSVQTSGDSGGASTQEASTQLGKGIQQAAKTEAETAIARALQPGGSIWRLTNGR</sequence>
<dbReference type="InterPro" id="IPR006431">
    <property type="entry name" value="Phage_tape_meas_C"/>
</dbReference>
<evidence type="ECO:0000313" key="6">
    <source>
        <dbReference type="Proteomes" id="UP001162155"/>
    </source>
</evidence>
<evidence type="ECO:0000313" key="5">
    <source>
        <dbReference type="EMBL" id="MDH4623774.1"/>
    </source>
</evidence>
<feature type="coiled-coil region" evidence="1">
    <location>
        <begin position="633"/>
        <end position="660"/>
    </location>
</feature>
<feature type="domain" description="Bacteriophage tail tape measure N-terminal" evidence="3">
    <location>
        <begin position="207"/>
        <end position="339"/>
    </location>
</feature>
<dbReference type="Pfam" id="PF09718">
    <property type="entry name" value="Tape_meas_lam_C"/>
    <property type="match status" value="1"/>
</dbReference>
<dbReference type="RefSeq" id="WP_044309864.1">
    <property type="nucleotide sequence ID" value="NZ_JAFFRY010000026.1"/>
</dbReference>